<dbReference type="PROSITE" id="PS50948">
    <property type="entry name" value="PAN"/>
    <property type="match status" value="1"/>
</dbReference>
<reference evidence="23 24" key="1">
    <citation type="submission" date="2016-09" db="EMBL/GenBank/DDBJ databases">
        <title>The draft genome of Dichanthelium oligosanthes: A C3 panicoid grass species.</title>
        <authorList>
            <person name="Studer A.J."/>
            <person name="Schnable J.C."/>
            <person name="Brutnell T.P."/>
        </authorList>
    </citation>
    <scope>NUCLEOTIDE SEQUENCE [LARGE SCALE GENOMIC DNA]</scope>
    <source>
        <strain evidence="24">cv. Kellogg 1175</strain>
        <tissue evidence="23">Leaf</tissue>
    </source>
</reference>
<keyword evidence="13" id="KW-1015">Disulfide bond</keyword>
<dbReference type="PANTHER" id="PTHR47974:SF7">
    <property type="entry name" value="RECEPTOR-LIKE SERINE_THREONINE-PROTEIN KINASE"/>
    <property type="match status" value="1"/>
</dbReference>
<name>A0A1E5VW42_9POAL</name>
<dbReference type="PROSITE" id="PS00107">
    <property type="entry name" value="PROTEIN_KINASE_ATP"/>
    <property type="match status" value="1"/>
</dbReference>
<keyword evidence="5" id="KW-0808">Transferase</keyword>
<dbReference type="CDD" id="cd00053">
    <property type="entry name" value="EGF"/>
    <property type="match status" value="2"/>
</dbReference>
<comment type="catalytic activity">
    <reaction evidence="16">
        <text>L-threonyl-[protein] + ATP = O-phospho-L-threonyl-[protein] + ADP + H(+)</text>
        <dbReference type="Rhea" id="RHEA:46608"/>
        <dbReference type="Rhea" id="RHEA-COMP:11060"/>
        <dbReference type="Rhea" id="RHEA-COMP:11605"/>
        <dbReference type="ChEBI" id="CHEBI:15378"/>
        <dbReference type="ChEBI" id="CHEBI:30013"/>
        <dbReference type="ChEBI" id="CHEBI:30616"/>
        <dbReference type="ChEBI" id="CHEBI:61977"/>
        <dbReference type="ChEBI" id="CHEBI:456216"/>
        <dbReference type="EC" id="2.7.11.1"/>
    </reaction>
</comment>
<evidence type="ECO:0000256" key="1">
    <source>
        <dbReference type="ARBA" id="ARBA00004479"/>
    </source>
</evidence>
<dbReference type="PROSITE" id="PS00108">
    <property type="entry name" value="PROTEIN_KINASE_ST"/>
    <property type="match status" value="2"/>
</dbReference>
<comment type="caution">
    <text evidence="23">The sequence shown here is derived from an EMBL/GenBank/DDBJ whole genome shotgun (WGS) entry which is preliminary data.</text>
</comment>
<dbReference type="GO" id="GO:0048544">
    <property type="term" value="P:recognition of pollen"/>
    <property type="evidence" value="ECO:0007669"/>
    <property type="project" value="InterPro"/>
</dbReference>
<feature type="domain" description="Bulb-type lectin" evidence="21">
    <location>
        <begin position="1"/>
        <end position="128"/>
    </location>
</feature>
<evidence type="ECO:0000256" key="2">
    <source>
        <dbReference type="ARBA" id="ARBA00012513"/>
    </source>
</evidence>
<dbReference type="GO" id="GO:0016020">
    <property type="term" value="C:membrane"/>
    <property type="evidence" value="ECO:0007669"/>
    <property type="project" value="UniProtKB-SubCell"/>
</dbReference>
<dbReference type="GO" id="GO:0005524">
    <property type="term" value="F:ATP binding"/>
    <property type="evidence" value="ECO:0007669"/>
    <property type="project" value="UniProtKB-UniRule"/>
</dbReference>
<accession>A0A1E5VW42</accession>
<dbReference type="SMART" id="SM00181">
    <property type="entry name" value="EGF"/>
    <property type="match status" value="2"/>
</dbReference>
<dbReference type="GO" id="GO:0004674">
    <property type="term" value="F:protein serine/threonine kinase activity"/>
    <property type="evidence" value="ECO:0007669"/>
    <property type="project" value="UniProtKB-KW"/>
</dbReference>
<feature type="domain" description="Protein kinase" evidence="20">
    <location>
        <begin position="441"/>
        <end position="723"/>
    </location>
</feature>
<dbReference type="Gene3D" id="3.50.4.10">
    <property type="entry name" value="Hepatocyte Growth Factor"/>
    <property type="match status" value="1"/>
</dbReference>
<feature type="transmembrane region" description="Helical" evidence="19">
    <location>
        <begin position="1166"/>
        <end position="1190"/>
    </location>
</feature>
<evidence type="ECO:0000256" key="11">
    <source>
        <dbReference type="ARBA" id="ARBA00022989"/>
    </source>
</evidence>
<evidence type="ECO:0000256" key="9">
    <source>
        <dbReference type="ARBA" id="ARBA00022777"/>
    </source>
</evidence>
<evidence type="ECO:0000256" key="16">
    <source>
        <dbReference type="ARBA" id="ARBA00047899"/>
    </source>
</evidence>
<dbReference type="STRING" id="888268.A0A1E5VW42"/>
<dbReference type="Pfam" id="PF00024">
    <property type="entry name" value="PAN_1"/>
    <property type="match status" value="1"/>
</dbReference>
<keyword evidence="11 19" id="KW-1133">Transmembrane helix</keyword>
<feature type="binding site" evidence="18">
    <location>
        <position position="1253"/>
    </location>
    <ligand>
        <name>ATP</name>
        <dbReference type="ChEBI" id="CHEBI:30616"/>
    </ligand>
</feature>
<dbReference type="InterPro" id="IPR008271">
    <property type="entry name" value="Ser/Thr_kinase_AS"/>
</dbReference>
<dbReference type="InterPro" id="IPR000858">
    <property type="entry name" value="S_locus_glycoprot_dom"/>
</dbReference>
<dbReference type="InterPro" id="IPR003609">
    <property type="entry name" value="Pan_app"/>
</dbReference>
<evidence type="ECO:0000256" key="15">
    <source>
        <dbReference type="ARBA" id="ARBA00023180"/>
    </source>
</evidence>
<dbReference type="Pfam" id="PF01453">
    <property type="entry name" value="B_lectin"/>
    <property type="match status" value="2"/>
</dbReference>
<dbReference type="InterPro" id="IPR000742">
    <property type="entry name" value="EGF"/>
</dbReference>
<dbReference type="OrthoDB" id="619632at2759"/>
<evidence type="ECO:0000256" key="17">
    <source>
        <dbReference type="ARBA" id="ARBA00048679"/>
    </source>
</evidence>
<dbReference type="FunFam" id="3.50.4.10:FF:000022">
    <property type="entry name" value="Serine/threonine-protein kinase"/>
    <property type="match status" value="2"/>
</dbReference>
<dbReference type="SMART" id="SM00473">
    <property type="entry name" value="PAN_AP"/>
    <property type="match status" value="2"/>
</dbReference>
<dbReference type="FunFam" id="2.90.10.10:FF:000006">
    <property type="entry name" value="Serine/threonine-protein kinase"/>
    <property type="match status" value="1"/>
</dbReference>
<comment type="subcellular location">
    <subcellularLocation>
        <location evidence="1">Membrane</location>
        <topology evidence="1">Single-pass type I membrane protein</topology>
    </subcellularLocation>
</comment>
<feature type="transmembrane region" description="Helical" evidence="19">
    <location>
        <begin position="384"/>
        <end position="407"/>
    </location>
</feature>
<keyword evidence="12 19" id="KW-0472">Membrane</keyword>
<keyword evidence="14 23" id="KW-0675">Receptor</keyword>
<dbReference type="InterPro" id="IPR011009">
    <property type="entry name" value="Kinase-like_dom_sf"/>
</dbReference>
<keyword evidence="7" id="KW-0732">Signal</keyword>
<evidence type="ECO:0000256" key="12">
    <source>
        <dbReference type="ARBA" id="ARBA00023136"/>
    </source>
</evidence>
<gene>
    <name evidence="23" type="ORF">BAE44_0009635</name>
</gene>
<dbReference type="InterPro" id="IPR001480">
    <property type="entry name" value="Bulb-type_lectin_dom"/>
</dbReference>
<evidence type="ECO:0000259" key="21">
    <source>
        <dbReference type="PROSITE" id="PS50927"/>
    </source>
</evidence>
<dbReference type="GO" id="GO:0051707">
    <property type="term" value="P:response to other organism"/>
    <property type="evidence" value="ECO:0007669"/>
    <property type="project" value="UniProtKB-ARBA"/>
</dbReference>
<keyword evidence="10 18" id="KW-0067">ATP-binding</keyword>
<dbReference type="Gene3D" id="3.30.200.20">
    <property type="entry name" value="Phosphorylase Kinase, domain 1"/>
    <property type="match status" value="2"/>
</dbReference>
<dbReference type="InterPro" id="IPR036426">
    <property type="entry name" value="Bulb-type_lectin_dom_sf"/>
</dbReference>
<dbReference type="EC" id="2.7.11.1" evidence="2"/>
<dbReference type="Pfam" id="PF00954">
    <property type="entry name" value="S_locus_glycop"/>
    <property type="match status" value="1"/>
</dbReference>
<dbReference type="Gene3D" id="2.90.10.10">
    <property type="entry name" value="Bulb-type lectin domain"/>
    <property type="match status" value="2"/>
</dbReference>
<evidence type="ECO:0000256" key="10">
    <source>
        <dbReference type="ARBA" id="ARBA00022840"/>
    </source>
</evidence>
<dbReference type="CDD" id="cd14066">
    <property type="entry name" value="STKc_IRAK"/>
    <property type="match status" value="2"/>
</dbReference>
<dbReference type="Proteomes" id="UP000095767">
    <property type="component" value="Unassembled WGS sequence"/>
</dbReference>
<dbReference type="Gene3D" id="2.90.10.30">
    <property type="match status" value="1"/>
</dbReference>
<dbReference type="CDD" id="cd00028">
    <property type="entry name" value="B_lectin"/>
    <property type="match status" value="2"/>
</dbReference>
<feature type="domain" description="Bulb-type lectin" evidence="21">
    <location>
        <begin position="746"/>
        <end position="867"/>
    </location>
</feature>
<evidence type="ECO:0000256" key="14">
    <source>
        <dbReference type="ARBA" id="ARBA00023170"/>
    </source>
</evidence>
<evidence type="ECO:0000256" key="18">
    <source>
        <dbReference type="PROSITE-ProRule" id="PRU10141"/>
    </source>
</evidence>
<evidence type="ECO:0000259" key="22">
    <source>
        <dbReference type="PROSITE" id="PS50948"/>
    </source>
</evidence>
<protein>
    <recommendedName>
        <fullName evidence="2">non-specific serine/threonine protein kinase</fullName>
        <ecNumber evidence="2">2.7.11.1</ecNumber>
    </recommendedName>
</protein>
<dbReference type="Pfam" id="PF00069">
    <property type="entry name" value="Pkinase"/>
    <property type="match status" value="2"/>
</dbReference>
<keyword evidence="4" id="KW-0245">EGF-like domain</keyword>
<dbReference type="PROSITE" id="PS50927">
    <property type="entry name" value="BULB_LECTIN"/>
    <property type="match status" value="2"/>
</dbReference>
<feature type="domain" description="Protein kinase" evidence="20">
    <location>
        <begin position="1224"/>
        <end position="1510"/>
    </location>
</feature>
<keyword evidence="3" id="KW-0723">Serine/threonine-protein kinase</keyword>
<evidence type="ECO:0000256" key="5">
    <source>
        <dbReference type="ARBA" id="ARBA00022679"/>
    </source>
</evidence>
<dbReference type="Gene3D" id="1.10.510.10">
    <property type="entry name" value="Transferase(Phosphotransferase) domain 1"/>
    <property type="match status" value="2"/>
</dbReference>
<dbReference type="FunFam" id="1.10.510.10:FF:000302">
    <property type="entry name" value="Serine/threonine-protein kinase"/>
    <property type="match status" value="2"/>
</dbReference>
<organism evidence="23 24">
    <name type="scientific">Dichanthelium oligosanthes</name>
    <dbReference type="NCBI Taxonomy" id="888268"/>
    <lineage>
        <taxon>Eukaryota</taxon>
        <taxon>Viridiplantae</taxon>
        <taxon>Streptophyta</taxon>
        <taxon>Embryophyta</taxon>
        <taxon>Tracheophyta</taxon>
        <taxon>Spermatophyta</taxon>
        <taxon>Magnoliopsida</taxon>
        <taxon>Liliopsida</taxon>
        <taxon>Poales</taxon>
        <taxon>Poaceae</taxon>
        <taxon>PACMAD clade</taxon>
        <taxon>Panicoideae</taxon>
        <taxon>Panicodae</taxon>
        <taxon>Paniceae</taxon>
        <taxon>Dichantheliinae</taxon>
        <taxon>Dichanthelium</taxon>
    </lineage>
</organism>
<dbReference type="InterPro" id="IPR017441">
    <property type="entry name" value="Protein_kinase_ATP_BS"/>
</dbReference>
<dbReference type="FunFam" id="2.90.10.10:FF:000015">
    <property type="entry name" value="Serine/threonine-protein kinase"/>
    <property type="match status" value="1"/>
</dbReference>
<evidence type="ECO:0000313" key="23">
    <source>
        <dbReference type="EMBL" id="OEL29347.1"/>
    </source>
</evidence>
<proteinExistence type="predicted"/>
<evidence type="ECO:0000256" key="6">
    <source>
        <dbReference type="ARBA" id="ARBA00022692"/>
    </source>
</evidence>
<keyword evidence="8 18" id="KW-0547">Nucleotide-binding</keyword>
<dbReference type="SMART" id="SM00220">
    <property type="entry name" value="S_TKc"/>
    <property type="match status" value="2"/>
</dbReference>
<evidence type="ECO:0000256" key="8">
    <source>
        <dbReference type="ARBA" id="ARBA00022741"/>
    </source>
</evidence>
<dbReference type="FunFam" id="2.90.10.30:FF:000003">
    <property type="entry name" value="Os04g0303100 protein"/>
    <property type="match status" value="2"/>
</dbReference>
<evidence type="ECO:0000256" key="4">
    <source>
        <dbReference type="ARBA" id="ARBA00022536"/>
    </source>
</evidence>
<dbReference type="PROSITE" id="PS50011">
    <property type="entry name" value="PROTEIN_KINASE_DOM"/>
    <property type="match status" value="2"/>
</dbReference>
<evidence type="ECO:0000313" key="24">
    <source>
        <dbReference type="Proteomes" id="UP000095767"/>
    </source>
</evidence>
<evidence type="ECO:0000256" key="3">
    <source>
        <dbReference type="ARBA" id="ARBA00022527"/>
    </source>
</evidence>
<dbReference type="FunFam" id="3.30.200.20:FF:000059">
    <property type="entry name" value="S-receptor-like serine/threonine-protein kinase"/>
    <property type="match status" value="2"/>
</dbReference>
<evidence type="ECO:0000256" key="19">
    <source>
        <dbReference type="SAM" id="Phobius"/>
    </source>
</evidence>
<keyword evidence="24" id="KW-1185">Reference proteome</keyword>
<evidence type="ECO:0000259" key="20">
    <source>
        <dbReference type="PROSITE" id="PS50011"/>
    </source>
</evidence>
<keyword evidence="6 19" id="KW-0812">Transmembrane</keyword>
<keyword evidence="9 23" id="KW-0418">Kinase</keyword>
<dbReference type="EMBL" id="LWDX02027855">
    <property type="protein sequence ID" value="OEL29347.1"/>
    <property type="molecule type" value="Genomic_DNA"/>
</dbReference>
<evidence type="ECO:0000256" key="13">
    <source>
        <dbReference type="ARBA" id="ARBA00023157"/>
    </source>
</evidence>
<evidence type="ECO:0000256" key="7">
    <source>
        <dbReference type="ARBA" id="ARBA00022729"/>
    </source>
</evidence>
<dbReference type="CDD" id="cd01098">
    <property type="entry name" value="PAN_AP_plant"/>
    <property type="match status" value="2"/>
</dbReference>
<dbReference type="Pfam" id="PF14295">
    <property type="entry name" value="PAN_4"/>
    <property type="match status" value="1"/>
</dbReference>
<feature type="domain" description="Apple" evidence="22">
    <location>
        <begin position="1045"/>
        <end position="1127"/>
    </location>
</feature>
<keyword evidence="15" id="KW-0325">Glycoprotein</keyword>
<dbReference type="InterPro" id="IPR000719">
    <property type="entry name" value="Prot_kinase_dom"/>
</dbReference>
<dbReference type="SMART" id="SM00108">
    <property type="entry name" value="B_lectin"/>
    <property type="match status" value="2"/>
</dbReference>
<dbReference type="SUPFAM" id="SSF51110">
    <property type="entry name" value="alpha-D-mannose-specific plant lectins"/>
    <property type="match status" value="2"/>
</dbReference>
<dbReference type="SUPFAM" id="SSF56112">
    <property type="entry name" value="Protein kinase-like (PK-like)"/>
    <property type="match status" value="2"/>
</dbReference>
<sequence length="1511" mass="170639">MTTGSHIRGEDHDKVFLLSPDAIFSCGFHELGTNALTFSIWYTTSTTNRTVVWTANPYSPESGYFPVNKYGSRISLNHDGNLVLTDTNGSTVWESKTSSGKHTTVTLLNSGNLVINDSGNNIVWQSFHWPTDTLLPGQNLTKDTRLVSGYHHLYFDNDNVLRLMYDGPDISSIYWPSPDYNADTNGRNRFNSTRIAVLDDMGEWNVTGQAVIQMCYVHGLCGKNGLCDYSGGLRCRCPPDYEMVDPTNWNKGCRPMFSIDRNQAPEDFTFVKQPHGDYYGFDLSSNKSISFEACWNICLNTSTCLSFTYKGGDGLCYNKDLLYNGQVFPKFPGDNYMKVPKNSTSLTSSASKQENLTCGPPDSEVMLGSASMYGTKKDNINWTYFYVFAAILGALELLVIVTGWYLFFEKHNIPKSMEDGYKMITNQFRRFTYRELREATGKFKEELGRGGAGIVYRGVLEDKKIVAVKKLTDVHQGDEEFWAEVTLIGRINHINLVRMWGFCSEGTNRLLVYEYVENESLDKYLFGQRSTESLLGWSQRYRIALGTARGLAYLHHECLEWVVHCDVKPENILLTRDFDAKIADFGLAKLAKRDSTSFNFTHMRGTMGYMAPEWALNFPINAKVDVYSYGVVLLEIVTGIRVSSGIMLEERQIDFLEFVQEAKHILSSGNVSDIVDVRLHGHFDTEQATAMVKIAFSCLEERSKRPTMDEIVKIKMAANNQWLLYSIFLSFLSAPLCSRASPWQARGTGTSLRADHGEIFLVSPDTTFSCGFYSSGEGTNACYFSIWFTNSTDKTVVWTANPGSPVNSHGSEISFNRGGNLLLTDVNGTMVWESKTNWGKHATVSLLNSGNLVIRASTDQVVWQSFDSPTDTLLPSQRLTRETKLVSPSGYHILYFDNDNVLRLLYNGPEITSIYWPSPDYNALQNGRTRFNSSKIAVLDDEGIFHSSDGFKMTASDSGTGIKRRITIDYDGNLRMYSLNAANGNWAVTGEAILQMCYVHGLCGENGICEYSQGLRVKCNCPPGYEMNDTMNWNQGCKPTFSVNCGQPREDFTFIEIPHGDFYGFDLTSNKSISFEECRQICLDSCLCLSFTYKDGEGLCYTKDRLYNGQVYPYFPGNNYIKLPKKVTSTPSASKHSSLTCSPKNAKVMLVSEDAYMKNSDNINWIYFYVFAAVIGAVELLFIMTGWYFLFKMHSIPKSMEEGYKMITSQFRRFAYRELVQATGKFKEELGKGGSGTVYRGILGDKKVVAIKKLTEVRQGEEEFWAEVTLIGRINHINLVRMWGFCSEGKHRLLVYEYVENESLDKYLFSDKRTETLLSWSQRFKIALGTARGLAYLHHECLEWVVHCDVKPENILLTRDFEAKIADFGLSKLSKRDSPSFDFTNMRGTMGYMAPEWALNLPINAKVDVYSFGVVLLEIVTGMRVSSGITIDDEDMDFMQFVQEVKQTLARGGDLDLVDARLKGHFNHEQATVMVKIAVSCLEERGKRPTMDQVVKDLMACDEEDSHPAYF</sequence>
<dbReference type="SUPFAM" id="SSF57414">
    <property type="entry name" value="Hairpin loop containing domain-like"/>
    <property type="match status" value="1"/>
</dbReference>
<dbReference type="PANTHER" id="PTHR47974">
    <property type="entry name" value="OS07G0415500 PROTEIN"/>
    <property type="match status" value="1"/>
</dbReference>
<comment type="catalytic activity">
    <reaction evidence="17">
        <text>L-seryl-[protein] + ATP = O-phospho-L-seryl-[protein] + ADP + H(+)</text>
        <dbReference type="Rhea" id="RHEA:17989"/>
        <dbReference type="Rhea" id="RHEA-COMP:9863"/>
        <dbReference type="Rhea" id="RHEA-COMP:11604"/>
        <dbReference type="ChEBI" id="CHEBI:15378"/>
        <dbReference type="ChEBI" id="CHEBI:29999"/>
        <dbReference type="ChEBI" id="CHEBI:30616"/>
        <dbReference type="ChEBI" id="CHEBI:83421"/>
        <dbReference type="ChEBI" id="CHEBI:456216"/>
        <dbReference type="EC" id="2.7.11.1"/>
    </reaction>
</comment>
<dbReference type="FunFam" id="2.90.10.10:FF:000021">
    <property type="entry name" value="Serine/threonine-protein kinase"/>
    <property type="match status" value="1"/>
</dbReference>